<reference evidence="2" key="1">
    <citation type="journal article" date="2019" name="Int. J. Syst. Evol. Microbiol.">
        <title>The Global Catalogue of Microorganisms (GCM) 10K type strain sequencing project: providing services to taxonomists for standard genome sequencing and annotation.</title>
        <authorList>
            <consortium name="The Broad Institute Genomics Platform"/>
            <consortium name="The Broad Institute Genome Sequencing Center for Infectious Disease"/>
            <person name="Wu L."/>
            <person name="Ma J."/>
        </authorList>
    </citation>
    <scope>NUCLEOTIDE SEQUENCE [LARGE SCALE GENOMIC DNA]</scope>
    <source>
        <strain evidence="2">JCM 16002</strain>
    </source>
</reference>
<keyword evidence="2" id="KW-1185">Reference proteome</keyword>
<dbReference type="Proteomes" id="UP001500383">
    <property type="component" value="Unassembled WGS sequence"/>
</dbReference>
<dbReference type="RefSeq" id="WP_179525730.1">
    <property type="nucleotide sequence ID" value="NZ_BAAAQG010000021.1"/>
</dbReference>
<organism evidence="1 2">
    <name type="scientific">Dietzia cercidiphylli</name>
    <dbReference type="NCBI Taxonomy" id="498199"/>
    <lineage>
        <taxon>Bacteria</taxon>
        <taxon>Bacillati</taxon>
        <taxon>Actinomycetota</taxon>
        <taxon>Actinomycetes</taxon>
        <taxon>Mycobacteriales</taxon>
        <taxon>Dietziaceae</taxon>
        <taxon>Dietzia</taxon>
    </lineage>
</organism>
<gene>
    <name evidence="1" type="ORF">GCM10009831_31020</name>
</gene>
<dbReference type="EMBL" id="BAAAQG010000021">
    <property type="protein sequence ID" value="GAA1718815.1"/>
    <property type="molecule type" value="Genomic_DNA"/>
</dbReference>
<comment type="caution">
    <text evidence="1">The sequence shown here is derived from an EMBL/GenBank/DDBJ whole genome shotgun (WGS) entry which is preliminary data.</text>
</comment>
<sequence>MFPSGSIENPLRYLFGPGPGEASCLALTPECMGLLPYLAARFGMGS</sequence>
<accession>A0ABP4VBT3</accession>
<proteinExistence type="predicted"/>
<evidence type="ECO:0000313" key="1">
    <source>
        <dbReference type="EMBL" id="GAA1718815.1"/>
    </source>
</evidence>
<protein>
    <submittedName>
        <fullName evidence="1">Uncharacterized protein</fullName>
    </submittedName>
</protein>
<name>A0ABP4VBT3_9ACTN</name>
<evidence type="ECO:0000313" key="2">
    <source>
        <dbReference type="Proteomes" id="UP001500383"/>
    </source>
</evidence>